<feature type="transmembrane region" description="Helical" evidence="6">
    <location>
        <begin position="305"/>
        <end position="326"/>
    </location>
</feature>
<evidence type="ECO:0000259" key="7">
    <source>
        <dbReference type="Pfam" id="PF03176"/>
    </source>
</evidence>
<feature type="transmembrane region" description="Helical" evidence="6">
    <location>
        <begin position="665"/>
        <end position="689"/>
    </location>
</feature>
<keyword evidence="2" id="KW-1003">Cell membrane</keyword>
<dbReference type="PANTHER" id="PTHR33406">
    <property type="entry name" value="MEMBRANE PROTEIN MJ1562-RELATED"/>
    <property type="match status" value="1"/>
</dbReference>
<feature type="transmembrane region" description="Helical" evidence="6">
    <location>
        <begin position="544"/>
        <end position="567"/>
    </location>
</feature>
<feature type="transmembrane region" description="Helical" evidence="6">
    <location>
        <begin position="363"/>
        <end position="382"/>
    </location>
</feature>
<keyword evidence="4 6" id="KW-1133">Transmembrane helix</keyword>
<sequence length="721" mass="75164">MTLKVARWSVRHPWRAIGTWLLLVVAAVACGAAITMHTTTDADYRVGQSGVAAQQIEAAGLELPDSEFVVLSATAGGPVGPSARAAAGRIATDVRGDARVERVAAPAVSPDKKLMIVAITMKPVADGGDPDISAITRTVHDAQPRAPGVRIVQTGDTSMNDAINTRVGNDLGSAESKSLPITIVLMLIVFAALIAAGIPVLLAIASVFATMGLMGPVSLLLPMEDTVTSVILLIGMAVGVDYSLFYLKRERQERHRGANAVDAVEIAAATSGHSIVVSGIAVIVSMGGLYTLGDVTFASIATGSLVVVAFAVFGSLTVLPALLTVLGPKVDRPRIPGLWRLAARMQPGAISKRLLAPVLRRPVVALAAGLVVLGALALPAIGMKQQTSSLDSLPQDIPAVRAMQEIGHAFPGDGPTASVVLQGANPDEVQSEAKVVASRAIATGDWKSVSDPVRVSADGHTAVLTLGSKAGEGSFAAGDAVRALRAEVIPSAVSSSHVTWAVGGGVAESYDQMKHQSDGLPRVLFVVLGLTLVMMTVTFRSIVVALLTTGLNLLSVGAAFGVLTTVFQHSWAESMLHFHSTGGVISWIPIFLFAVLVGLSMDYHVFVLSRVKERYDEGLPPKLAVRQGVQETAGVVTSAAVVMVSVFALFATLSMVEMKEIGVGLSVAIALDATVVRLVLLPSALALLGKWAWWPSRRRPRADALPVRPSPYSTDQPVGTH</sequence>
<comment type="subcellular location">
    <subcellularLocation>
        <location evidence="1">Cell membrane</location>
        <topology evidence="1">Multi-pass membrane protein</topology>
    </subcellularLocation>
</comment>
<dbReference type="Proteomes" id="UP000559182">
    <property type="component" value="Unassembled WGS sequence"/>
</dbReference>
<feature type="transmembrane region" description="Helical" evidence="6">
    <location>
        <begin position="519"/>
        <end position="537"/>
    </location>
</feature>
<accession>A0A839N9G3</accession>
<dbReference type="Gene3D" id="1.20.1640.10">
    <property type="entry name" value="Multidrug efflux transporter AcrB transmembrane domain"/>
    <property type="match status" value="2"/>
</dbReference>
<evidence type="ECO:0000256" key="3">
    <source>
        <dbReference type="ARBA" id="ARBA00022692"/>
    </source>
</evidence>
<gene>
    <name evidence="8" type="ORF">FHU39_004460</name>
</gene>
<dbReference type="InterPro" id="IPR050545">
    <property type="entry name" value="Mycobact_MmpL"/>
</dbReference>
<proteinExistence type="predicted"/>
<keyword evidence="3 6" id="KW-0812">Transmembrane</keyword>
<feature type="transmembrane region" description="Helical" evidence="6">
    <location>
        <begin position="275"/>
        <end position="293"/>
    </location>
</feature>
<feature type="transmembrane region" description="Helical" evidence="6">
    <location>
        <begin position="183"/>
        <end position="209"/>
    </location>
</feature>
<feature type="domain" description="Membrane transport protein MMPL" evidence="7">
    <location>
        <begin position="393"/>
        <end position="699"/>
    </location>
</feature>
<protein>
    <submittedName>
        <fullName evidence="8">RND superfamily putative drug exporter</fullName>
    </submittedName>
</protein>
<evidence type="ECO:0000256" key="2">
    <source>
        <dbReference type="ARBA" id="ARBA00022475"/>
    </source>
</evidence>
<dbReference type="RefSeq" id="WP_183322864.1">
    <property type="nucleotide sequence ID" value="NZ_JACHVQ010000005.1"/>
</dbReference>
<evidence type="ECO:0000256" key="6">
    <source>
        <dbReference type="SAM" id="Phobius"/>
    </source>
</evidence>
<dbReference type="Pfam" id="PF03176">
    <property type="entry name" value="MMPL"/>
    <property type="match status" value="2"/>
</dbReference>
<feature type="transmembrane region" description="Helical" evidence="6">
    <location>
        <begin position="632"/>
        <end position="653"/>
    </location>
</feature>
<feature type="transmembrane region" description="Helical" evidence="6">
    <location>
        <begin position="229"/>
        <end position="247"/>
    </location>
</feature>
<dbReference type="InterPro" id="IPR004869">
    <property type="entry name" value="MMPL_dom"/>
</dbReference>
<evidence type="ECO:0000313" key="8">
    <source>
        <dbReference type="EMBL" id="MBB2894418.1"/>
    </source>
</evidence>
<feature type="transmembrane region" description="Helical" evidence="6">
    <location>
        <begin position="587"/>
        <end position="611"/>
    </location>
</feature>
<comment type="caution">
    <text evidence="8">The sequence shown here is derived from an EMBL/GenBank/DDBJ whole genome shotgun (WGS) entry which is preliminary data.</text>
</comment>
<dbReference type="PROSITE" id="PS51257">
    <property type="entry name" value="PROKAR_LIPOPROTEIN"/>
    <property type="match status" value="1"/>
</dbReference>
<keyword evidence="9" id="KW-1185">Reference proteome</keyword>
<dbReference type="PANTHER" id="PTHR33406:SF13">
    <property type="entry name" value="MEMBRANE PROTEIN YDFJ"/>
    <property type="match status" value="1"/>
</dbReference>
<feature type="transmembrane region" description="Helical" evidence="6">
    <location>
        <begin position="17"/>
        <end position="36"/>
    </location>
</feature>
<dbReference type="EMBL" id="JACHVQ010000005">
    <property type="protein sequence ID" value="MBB2894418.1"/>
    <property type="molecule type" value="Genomic_DNA"/>
</dbReference>
<name>A0A839N9G3_9MICO</name>
<evidence type="ECO:0000313" key="9">
    <source>
        <dbReference type="Proteomes" id="UP000559182"/>
    </source>
</evidence>
<dbReference type="GO" id="GO:0005886">
    <property type="term" value="C:plasma membrane"/>
    <property type="evidence" value="ECO:0007669"/>
    <property type="project" value="UniProtKB-SubCell"/>
</dbReference>
<reference evidence="8 9" key="1">
    <citation type="submission" date="2020-08" db="EMBL/GenBank/DDBJ databases">
        <title>Sequencing the genomes of 1000 actinobacteria strains.</title>
        <authorList>
            <person name="Klenk H.-P."/>
        </authorList>
    </citation>
    <scope>NUCLEOTIDE SEQUENCE [LARGE SCALE GENOMIC DNA]</scope>
    <source>
        <strain evidence="8 9">DSM 105369</strain>
    </source>
</reference>
<evidence type="ECO:0000256" key="5">
    <source>
        <dbReference type="ARBA" id="ARBA00023136"/>
    </source>
</evidence>
<organism evidence="8 9">
    <name type="scientific">Flexivirga oryzae</name>
    <dbReference type="NCBI Taxonomy" id="1794944"/>
    <lineage>
        <taxon>Bacteria</taxon>
        <taxon>Bacillati</taxon>
        <taxon>Actinomycetota</taxon>
        <taxon>Actinomycetes</taxon>
        <taxon>Micrococcales</taxon>
        <taxon>Dermacoccaceae</taxon>
        <taxon>Flexivirga</taxon>
    </lineage>
</organism>
<keyword evidence="5 6" id="KW-0472">Membrane</keyword>
<evidence type="ECO:0000256" key="4">
    <source>
        <dbReference type="ARBA" id="ARBA00022989"/>
    </source>
</evidence>
<evidence type="ECO:0000256" key="1">
    <source>
        <dbReference type="ARBA" id="ARBA00004651"/>
    </source>
</evidence>
<feature type="domain" description="Membrane transport protein MMPL" evidence="7">
    <location>
        <begin position="66"/>
        <end position="343"/>
    </location>
</feature>
<dbReference type="SUPFAM" id="SSF82866">
    <property type="entry name" value="Multidrug efflux transporter AcrB transmembrane domain"/>
    <property type="match status" value="2"/>
</dbReference>
<dbReference type="AlphaFoldDB" id="A0A839N9G3"/>